<comment type="caution">
    <text evidence="1">The sequence shown here is derived from an EMBL/GenBank/DDBJ whole genome shotgun (WGS) entry which is preliminary data.</text>
</comment>
<proteinExistence type="predicted"/>
<evidence type="ECO:0008006" key="3">
    <source>
        <dbReference type="Google" id="ProtNLM"/>
    </source>
</evidence>
<sequence length="295" mass="33749">MVPTKWVTERKSFGSKSIAFRPQLCHELSVTSRWKLTGPFRLFDLPPELRVQVLSLALQDCEEQVHVIKIFLACRRLYTEAADIFYHETWVDISHRSEPPGLLAEPITSLSPRLHVRTMNLAISPKTNLRAFKSVYVPVLREMADKGSLHTLRLEISGRFSRINFWTDDWADDEDFCDNEVPLLISPDKNIEYQGPAFLVAQPFQSFLDFLSDPRISKVVLYTASTDHYEFWCECHRKLSSKLIPCSNGSWRGKASRLKVNQKRLLWLFRGARTVPASAAVTSIQRLGGPSRSLG</sequence>
<dbReference type="Proteomes" id="UP001305414">
    <property type="component" value="Unassembled WGS sequence"/>
</dbReference>
<dbReference type="AlphaFoldDB" id="A0AAN7V1J5"/>
<gene>
    <name evidence="1" type="ORF">RRF57_010542</name>
</gene>
<name>A0AAN7V1J5_9PEZI</name>
<reference evidence="1 2" key="1">
    <citation type="submission" date="2023-10" db="EMBL/GenBank/DDBJ databases">
        <title>Draft genome sequence of Xylaria bambusicola isolate GMP-LS, the root and basal stem rot pathogen of sugarcane in Indonesia.</title>
        <authorList>
            <person name="Selvaraj P."/>
            <person name="Muralishankar V."/>
            <person name="Muruganantham S."/>
            <person name="Sp S."/>
            <person name="Haryani S."/>
            <person name="Lau K.J.X."/>
            <person name="Naqvi N.I."/>
        </authorList>
    </citation>
    <scope>NUCLEOTIDE SEQUENCE [LARGE SCALE GENOMIC DNA]</scope>
    <source>
        <strain evidence="1">GMP-LS</strain>
    </source>
</reference>
<organism evidence="1 2">
    <name type="scientific">Xylaria bambusicola</name>
    <dbReference type="NCBI Taxonomy" id="326684"/>
    <lineage>
        <taxon>Eukaryota</taxon>
        <taxon>Fungi</taxon>
        <taxon>Dikarya</taxon>
        <taxon>Ascomycota</taxon>
        <taxon>Pezizomycotina</taxon>
        <taxon>Sordariomycetes</taxon>
        <taxon>Xylariomycetidae</taxon>
        <taxon>Xylariales</taxon>
        <taxon>Xylariaceae</taxon>
        <taxon>Xylaria</taxon>
    </lineage>
</organism>
<dbReference type="EMBL" id="JAWHQM010000045">
    <property type="protein sequence ID" value="KAK5634829.1"/>
    <property type="molecule type" value="Genomic_DNA"/>
</dbReference>
<protein>
    <recommendedName>
        <fullName evidence="3">F-box domain-containing protein</fullName>
    </recommendedName>
</protein>
<keyword evidence="2" id="KW-1185">Reference proteome</keyword>
<accession>A0AAN7V1J5</accession>
<evidence type="ECO:0000313" key="2">
    <source>
        <dbReference type="Proteomes" id="UP001305414"/>
    </source>
</evidence>
<evidence type="ECO:0000313" key="1">
    <source>
        <dbReference type="EMBL" id="KAK5634829.1"/>
    </source>
</evidence>